<evidence type="ECO:0000256" key="3">
    <source>
        <dbReference type="ARBA" id="ARBA00011890"/>
    </source>
</evidence>
<evidence type="ECO:0000256" key="4">
    <source>
        <dbReference type="ARBA" id="ARBA00013346"/>
    </source>
</evidence>
<evidence type="ECO:0000256" key="10">
    <source>
        <dbReference type="ARBA" id="ARBA00031323"/>
    </source>
</evidence>
<keyword evidence="5" id="KW-0963">Cytoplasm</keyword>
<dbReference type="RefSeq" id="WP_132399722.1">
    <property type="nucleotide sequence ID" value="NZ_SMKA01000001.1"/>
</dbReference>
<comment type="subcellular location">
    <subcellularLocation>
        <location evidence="1">Cytoplasm</location>
    </subcellularLocation>
</comment>
<evidence type="ECO:0000256" key="2">
    <source>
        <dbReference type="ARBA" id="ARBA00005369"/>
    </source>
</evidence>
<evidence type="ECO:0000256" key="5">
    <source>
        <dbReference type="ARBA" id="ARBA00022490"/>
    </source>
</evidence>
<evidence type="ECO:0000256" key="11">
    <source>
        <dbReference type="ARBA" id="ARBA00031350"/>
    </source>
</evidence>
<organism evidence="13 14">
    <name type="scientific">Kribbella albertanoniae</name>
    <dbReference type="NCBI Taxonomy" id="1266829"/>
    <lineage>
        <taxon>Bacteria</taxon>
        <taxon>Bacillati</taxon>
        <taxon>Actinomycetota</taxon>
        <taxon>Actinomycetes</taxon>
        <taxon>Propionibacteriales</taxon>
        <taxon>Kribbellaceae</taxon>
        <taxon>Kribbella</taxon>
    </lineage>
</organism>
<comment type="similarity">
    <text evidence="2">Belongs to the methyltransferase superfamily. L-isoaspartyl/D-aspartyl protein methyltransferase family.</text>
</comment>
<name>A0A4R4QKI3_9ACTN</name>
<dbReference type="Proteomes" id="UP000295075">
    <property type="component" value="Unassembled WGS sequence"/>
</dbReference>
<dbReference type="PANTHER" id="PTHR11579:SF0">
    <property type="entry name" value="PROTEIN-L-ISOASPARTATE(D-ASPARTATE) O-METHYLTRANSFERASE"/>
    <property type="match status" value="1"/>
</dbReference>
<evidence type="ECO:0000256" key="6">
    <source>
        <dbReference type="ARBA" id="ARBA00022603"/>
    </source>
</evidence>
<protein>
    <recommendedName>
        <fullName evidence="4">Protein-L-isoaspartate O-methyltransferase</fullName>
        <ecNumber evidence="3">2.1.1.77</ecNumber>
    </recommendedName>
    <alternativeName>
        <fullName evidence="11">L-isoaspartyl protein carboxyl methyltransferase</fullName>
    </alternativeName>
    <alternativeName>
        <fullName evidence="9">Protein L-isoaspartyl methyltransferase</fullName>
    </alternativeName>
    <alternativeName>
        <fullName evidence="10">Protein-beta-aspartate methyltransferase</fullName>
    </alternativeName>
</protein>
<dbReference type="Pfam" id="PF01135">
    <property type="entry name" value="PCMT"/>
    <property type="match status" value="1"/>
</dbReference>
<sequence>MNVADVDLATSAESPRAALVAQLREQGSLRTDRVTAAFLAVPRHLFLPGVSLTRAYENDSVVTKRNEHGVSISSVSQPGIVAMMLEQAEVEPGHRVLEIGSGGYNAALLTELVGPDGAVTSIDIDADVIDRAHAGLAASGYTSVNAFRADGEFGAKDDAPFDRIIVTVGAWDVPPAWVEQLAEDGRIVVPVRMRGLTRSVVFERDGDQLVSRSVEVCGFVAMQGAGEHDERLVLLHGKEIGLRFDDEPPGDVDLLNGVLASPRTEVWSGVTVGNTEPFDTLQVWLATTVPGFCWLAVDPELDTDIVKPANRMASPAVVDGATFAYLTIRKASSEPGTSVYEFGVHSHGPDAETVAARFNEQVQVWDRSHRGGKGPRVTATPVGAPDEPQPGGSVIRKKHVTLTVSWT</sequence>
<dbReference type="OrthoDB" id="4035289at2"/>
<keyword evidence="14" id="KW-1185">Reference proteome</keyword>
<keyword evidence="6 13" id="KW-0489">Methyltransferase</keyword>
<dbReference type="GO" id="GO:0004719">
    <property type="term" value="F:protein-L-isoaspartate (D-aspartate) O-methyltransferase activity"/>
    <property type="evidence" value="ECO:0007669"/>
    <property type="project" value="UniProtKB-EC"/>
</dbReference>
<dbReference type="GO" id="GO:0032259">
    <property type="term" value="P:methylation"/>
    <property type="evidence" value="ECO:0007669"/>
    <property type="project" value="UniProtKB-KW"/>
</dbReference>
<dbReference type="CDD" id="cd02440">
    <property type="entry name" value="AdoMet_MTases"/>
    <property type="match status" value="1"/>
</dbReference>
<dbReference type="EC" id="2.1.1.77" evidence="3"/>
<dbReference type="InterPro" id="IPR000682">
    <property type="entry name" value="PCMT"/>
</dbReference>
<evidence type="ECO:0000256" key="1">
    <source>
        <dbReference type="ARBA" id="ARBA00004496"/>
    </source>
</evidence>
<keyword evidence="8" id="KW-0949">S-adenosyl-L-methionine</keyword>
<dbReference type="AlphaFoldDB" id="A0A4R4QKI3"/>
<accession>A0A4R4QKI3</accession>
<evidence type="ECO:0000256" key="8">
    <source>
        <dbReference type="ARBA" id="ARBA00022691"/>
    </source>
</evidence>
<dbReference type="SUPFAM" id="SSF53335">
    <property type="entry name" value="S-adenosyl-L-methionine-dependent methyltransferases"/>
    <property type="match status" value="1"/>
</dbReference>
<dbReference type="GO" id="GO:0005737">
    <property type="term" value="C:cytoplasm"/>
    <property type="evidence" value="ECO:0007669"/>
    <property type="project" value="UniProtKB-SubCell"/>
</dbReference>
<dbReference type="InterPro" id="IPR029063">
    <property type="entry name" value="SAM-dependent_MTases_sf"/>
</dbReference>
<evidence type="ECO:0000256" key="7">
    <source>
        <dbReference type="ARBA" id="ARBA00022679"/>
    </source>
</evidence>
<evidence type="ECO:0000256" key="9">
    <source>
        <dbReference type="ARBA" id="ARBA00030757"/>
    </source>
</evidence>
<reference evidence="13 14" key="1">
    <citation type="submission" date="2019-03" db="EMBL/GenBank/DDBJ databases">
        <title>Draft genome sequences of novel Actinobacteria.</title>
        <authorList>
            <person name="Sahin N."/>
            <person name="Ay H."/>
            <person name="Saygin H."/>
        </authorList>
    </citation>
    <scope>NUCLEOTIDE SEQUENCE [LARGE SCALE GENOMIC DNA]</scope>
    <source>
        <strain evidence="13 14">JCM 30547</strain>
    </source>
</reference>
<keyword evidence="7 13" id="KW-0808">Transferase</keyword>
<proteinExistence type="inferred from homology"/>
<dbReference type="InterPro" id="IPR027573">
    <property type="entry name" value="Methyltran_FxLD"/>
</dbReference>
<dbReference type="PANTHER" id="PTHR11579">
    <property type="entry name" value="PROTEIN-L-ISOASPARTATE O-METHYLTRANSFERASE"/>
    <property type="match status" value="1"/>
</dbReference>
<feature type="region of interest" description="Disordered" evidence="12">
    <location>
        <begin position="367"/>
        <end position="392"/>
    </location>
</feature>
<comment type="caution">
    <text evidence="13">The sequence shown here is derived from an EMBL/GenBank/DDBJ whole genome shotgun (WGS) entry which is preliminary data.</text>
</comment>
<dbReference type="Gene3D" id="3.40.50.150">
    <property type="entry name" value="Vaccinia Virus protein VP39"/>
    <property type="match status" value="1"/>
</dbReference>
<evidence type="ECO:0000313" key="14">
    <source>
        <dbReference type="Proteomes" id="UP000295075"/>
    </source>
</evidence>
<dbReference type="EMBL" id="SMKA01000001">
    <property type="protein sequence ID" value="TDC35762.1"/>
    <property type="molecule type" value="Genomic_DNA"/>
</dbReference>
<gene>
    <name evidence="13" type="primary">fxlM</name>
    <name evidence="13" type="ORF">E1261_00085</name>
</gene>
<dbReference type="NCBIfam" id="TIGR04364">
    <property type="entry name" value="methyltran_FxLD"/>
    <property type="match status" value="1"/>
</dbReference>
<evidence type="ECO:0000256" key="12">
    <source>
        <dbReference type="SAM" id="MobiDB-lite"/>
    </source>
</evidence>
<evidence type="ECO:0000313" key="13">
    <source>
        <dbReference type="EMBL" id="TDC35762.1"/>
    </source>
</evidence>